<dbReference type="InterPro" id="IPR005119">
    <property type="entry name" value="LysR_subst-bd"/>
</dbReference>
<evidence type="ECO:0000259" key="5">
    <source>
        <dbReference type="PROSITE" id="PS50931"/>
    </source>
</evidence>
<comment type="similarity">
    <text evidence="1">Belongs to the LysR transcriptional regulatory family.</text>
</comment>
<protein>
    <submittedName>
        <fullName evidence="6">LysR family transcriptional regulator</fullName>
    </submittedName>
</protein>
<evidence type="ECO:0000256" key="2">
    <source>
        <dbReference type="ARBA" id="ARBA00023015"/>
    </source>
</evidence>
<evidence type="ECO:0000313" key="7">
    <source>
        <dbReference type="Proteomes" id="UP000719942"/>
    </source>
</evidence>
<gene>
    <name evidence="6" type="ORF">J5W02_03715</name>
</gene>
<proteinExistence type="inferred from homology"/>
<accession>A0ABS7DKU0</accession>
<dbReference type="PANTHER" id="PTHR30419">
    <property type="entry name" value="HTH-TYPE TRANSCRIPTIONAL REGULATOR YBHD"/>
    <property type="match status" value="1"/>
</dbReference>
<dbReference type="EMBL" id="JAGFNZ010000001">
    <property type="protein sequence ID" value="MBW7571909.1"/>
    <property type="molecule type" value="Genomic_DNA"/>
</dbReference>
<keyword evidence="3" id="KW-0238">DNA-binding</keyword>
<dbReference type="CDD" id="cd05466">
    <property type="entry name" value="PBP2_LTTR_substrate"/>
    <property type="match status" value="1"/>
</dbReference>
<dbReference type="PANTHER" id="PTHR30419:SF8">
    <property type="entry name" value="NITROGEN ASSIMILATION TRANSCRIPTIONAL ACTIVATOR-RELATED"/>
    <property type="match status" value="1"/>
</dbReference>
<evidence type="ECO:0000256" key="4">
    <source>
        <dbReference type="ARBA" id="ARBA00023163"/>
    </source>
</evidence>
<evidence type="ECO:0000256" key="1">
    <source>
        <dbReference type="ARBA" id="ARBA00009437"/>
    </source>
</evidence>
<dbReference type="Pfam" id="PF03466">
    <property type="entry name" value="LysR_substrate"/>
    <property type="match status" value="1"/>
</dbReference>
<dbReference type="Gene3D" id="1.10.10.10">
    <property type="entry name" value="Winged helix-like DNA-binding domain superfamily/Winged helix DNA-binding domain"/>
    <property type="match status" value="1"/>
</dbReference>
<dbReference type="InterPro" id="IPR036388">
    <property type="entry name" value="WH-like_DNA-bd_sf"/>
</dbReference>
<reference evidence="6 7" key="1">
    <citation type="submission" date="2021-03" db="EMBL/GenBank/DDBJ databases">
        <title>Caproiciproducens sp. nov. isolated from feces of cow.</title>
        <authorList>
            <person name="Choi J.-Y."/>
        </authorList>
    </citation>
    <scope>NUCLEOTIDE SEQUENCE [LARGE SCALE GENOMIC DNA]</scope>
    <source>
        <strain evidence="6 7">AGMB10547</strain>
    </source>
</reference>
<dbReference type="RefSeq" id="WP_219964286.1">
    <property type="nucleotide sequence ID" value="NZ_JAGFNZ010000001.1"/>
</dbReference>
<dbReference type="InterPro" id="IPR036390">
    <property type="entry name" value="WH_DNA-bd_sf"/>
</dbReference>
<evidence type="ECO:0000256" key="3">
    <source>
        <dbReference type="ARBA" id="ARBA00023125"/>
    </source>
</evidence>
<keyword evidence="7" id="KW-1185">Reference proteome</keyword>
<dbReference type="Gene3D" id="3.40.190.290">
    <property type="match status" value="1"/>
</dbReference>
<dbReference type="SUPFAM" id="SSF53850">
    <property type="entry name" value="Periplasmic binding protein-like II"/>
    <property type="match status" value="1"/>
</dbReference>
<organism evidence="6 7">
    <name type="scientific">Caproiciproducens faecalis</name>
    <dbReference type="NCBI Taxonomy" id="2820301"/>
    <lineage>
        <taxon>Bacteria</taxon>
        <taxon>Bacillati</taxon>
        <taxon>Bacillota</taxon>
        <taxon>Clostridia</taxon>
        <taxon>Eubacteriales</taxon>
        <taxon>Acutalibacteraceae</taxon>
        <taxon>Caproiciproducens</taxon>
    </lineage>
</organism>
<keyword evidence="4" id="KW-0804">Transcription</keyword>
<sequence length="303" mass="34463">MDTKQISFILTIAEEGGITKAANKLFISQSALDQQLLKLENELGTQLFVRSRNNFSLTESGKIYISYAKRISILKNEAYNKIQDLADRQKGTLSLAFAPERGMEMFMSVYPEFYQAYPEIVILPREIGVKKQLEMLLNEELDLGFVSLTPENIPGLTLKPLLKEEFVLIVPPSHPLAGLAAPPGKPMTVLKAEQLESLTFSLMYQESTQRKIIDSIFSRHGLDLNIFLTTASNRANISMVKNGLSCSILPHYYVRDRDDIACFYLSDHPSWSLCACYRSNRYLSHAARRFIQLAEDYFEKENQ</sequence>
<name>A0ABS7DKU0_9FIRM</name>
<dbReference type="PRINTS" id="PR00039">
    <property type="entry name" value="HTHLYSR"/>
</dbReference>
<dbReference type="InterPro" id="IPR000847">
    <property type="entry name" value="LysR_HTH_N"/>
</dbReference>
<comment type="caution">
    <text evidence="6">The sequence shown here is derived from an EMBL/GenBank/DDBJ whole genome shotgun (WGS) entry which is preliminary data.</text>
</comment>
<feature type="domain" description="HTH lysR-type" evidence="5">
    <location>
        <begin position="1"/>
        <end position="58"/>
    </location>
</feature>
<dbReference type="SUPFAM" id="SSF46785">
    <property type="entry name" value="Winged helix' DNA-binding domain"/>
    <property type="match status" value="1"/>
</dbReference>
<keyword evidence="2" id="KW-0805">Transcription regulation</keyword>
<dbReference type="Proteomes" id="UP000719942">
    <property type="component" value="Unassembled WGS sequence"/>
</dbReference>
<dbReference type="Pfam" id="PF00126">
    <property type="entry name" value="HTH_1"/>
    <property type="match status" value="1"/>
</dbReference>
<dbReference type="PROSITE" id="PS50931">
    <property type="entry name" value="HTH_LYSR"/>
    <property type="match status" value="1"/>
</dbReference>
<dbReference type="InterPro" id="IPR050950">
    <property type="entry name" value="HTH-type_LysR_regulators"/>
</dbReference>
<evidence type="ECO:0000313" key="6">
    <source>
        <dbReference type="EMBL" id="MBW7571909.1"/>
    </source>
</evidence>